<feature type="transmembrane region" description="Helical" evidence="1">
    <location>
        <begin position="127"/>
        <end position="145"/>
    </location>
</feature>
<reference evidence="2" key="1">
    <citation type="submission" date="2016-10" db="EMBL/GenBank/DDBJ databases">
        <title>Sequence of Gallionella enrichment culture.</title>
        <authorList>
            <person name="Poehlein A."/>
            <person name="Muehling M."/>
            <person name="Daniel R."/>
        </authorList>
    </citation>
    <scope>NUCLEOTIDE SEQUENCE</scope>
</reference>
<evidence type="ECO:0008006" key="3">
    <source>
        <dbReference type="Google" id="ProtNLM"/>
    </source>
</evidence>
<gene>
    <name evidence="2" type="ORF">GALL_219910</name>
</gene>
<dbReference type="EMBL" id="MLJW01000156">
    <property type="protein sequence ID" value="OIQ95994.1"/>
    <property type="molecule type" value="Genomic_DNA"/>
</dbReference>
<feature type="transmembrane region" description="Helical" evidence="1">
    <location>
        <begin position="157"/>
        <end position="173"/>
    </location>
</feature>
<feature type="transmembrane region" description="Helical" evidence="1">
    <location>
        <begin position="589"/>
        <end position="605"/>
    </location>
</feature>
<protein>
    <recommendedName>
        <fullName evidence="3">DUF2723 domain-containing protein</fullName>
    </recommendedName>
</protein>
<feature type="transmembrane region" description="Helical" evidence="1">
    <location>
        <begin position="20"/>
        <end position="43"/>
    </location>
</feature>
<keyword evidence="1" id="KW-0472">Membrane</keyword>
<dbReference type="InterPro" id="IPR021280">
    <property type="entry name" value="TMEM260-like"/>
</dbReference>
<feature type="transmembrane region" description="Helical" evidence="1">
    <location>
        <begin position="300"/>
        <end position="323"/>
    </location>
</feature>
<dbReference type="Pfam" id="PF11028">
    <property type="entry name" value="TMEM260-like"/>
    <property type="match status" value="1"/>
</dbReference>
<feature type="transmembrane region" description="Helical" evidence="1">
    <location>
        <begin position="642"/>
        <end position="663"/>
    </location>
</feature>
<feature type="transmembrane region" description="Helical" evidence="1">
    <location>
        <begin position="233"/>
        <end position="256"/>
    </location>
</feature>
<dbReference type="AlphaFoldDB" id="A0A1J5RKG5"/>
<keyword evidence="1" id="KW-1133">Transmembrane helix</keyword>
<keyword evidence="1" id="KW-0812">Transmembrane</keyword>
<feature type="transmembrane region" description="Helical" evidence="1">
    <location>
        <begin position="87"/>
        <end position="107"/>
    </location>
</feature>
<accession>A0A1J5RKG5</accession>
<comment type="caution">
    <text evidence="2">The sequence shown here is derived from an EMBL/GenBank/DDBJ whole genome shotgun (WGS) entry which is preliminary data.</text>
</comment>
<proteinExistence type="predicted"/>
<dbReference type="PANTHER" id="PTHR16214">
    <property type="entry name" value="TRANSMEMBRANE PROTEIN 260"/>
    <property type="match status" value="1"/>
</dbReference>
<feature type="transmembrane region" description="Helical" evidence="1">
    <location>
        <begin position="371"/>
        <end position="390"/>
    </location>
</feature>
<organism evidence="2">
    <name type="scientific">mine drainage metagenome</name>
    <dbReference type="NCBI Taxonomy" id="410659"/>
    <lineage>
        <taxon>unclassified sequences</taxon>
        <taxon>metagenomes</taxon>
        <taxon>ecological metagenomes</taxon>
    </lineage>
</organism>
<dbReference type="PROSITE" id="PS51257">
    <property type="entry name" value="PROKAR_LIPOPROTEIN"/>
    <property type="match status" value="1"/>
</dbReference>
<evidence type="ECO:0000256" key="1">
    <source>
        <dbReference type="SAM" id="Phobius"/>
    </source>
</evidence>
<feature type="transmembrane region" description="Helical" evidence="1">
    <location>
        <begin position="268"/>
        <end position="288"/>
    </location>
</feature>
<feature type="transmembrane region" description="Helical" evidence="1">
    <location>
        <begin position="343"/>
        <end position="362"/>
    </location>
</feature>
<dbReference type="PANTHER" id="PTHR16214:SF3">
    <property type="entry name" value="TRANSMEMBRANE PROTEIN 260"/>
    <property type="match status" value="1"/>
</dbReference>
<feature type="transmembrane region" description="Helical" evidence="1">
    <location>
        <begin position="675"/>
        <end position="692"/>
    </location>
</feature>
<sequence>MFAPLLKTKTMNFKKTNNLVGWAIALIACTVYILTTEAGGSFWDCGEFVSSCFKVQIPHPPGAPLFILLGRIFIVLFGNNPMTAAKAVNIMSALASGFTILFLFWTITHFARRIAKVGVNDAMTSAQTWGIMGAGVVGALAYTFSDSFWYSAVEGEVYAMSSFFSAIVFWAILKWDNEAEANKPGADKWLVFIFFLIGLSVGVHLLCLLNIPAIVMVYYFRRREHFNYKIIRKWFLILTISAGVLAFFAAMIGASGEANEDRGLSTDGTLGALMLVGTAIAVGLLYLIERINKEKKEYNGGMYIFFLLGCVILGIMQIVVIQYSIGFAGAFDRIFVNNAGLPFFSGFTTFFVLLAILIWLGLRVAEKKSWYYLRLAIWCFAFSLIGYSTYLTTMIRSNADPAVDMYNVDNPMSLVGYLGRDQYGDFPLLYGQKYTSDPVDYKTGATKYQKGKNKYIEIGQDGHYVYAPEDKMILPRVWDASNDQSHADYYSAFLGIEKYRDKDGREKYDHAPTQWDNIKFFVGYQFYWMYFRYFGWNFIGKQNDIQGVFMGNGRDGNWITGINFIDSLIYGDQSTMPDSLKNNKAHNRLFALPFILGLIGLFYHFKKKNDDGLVTLILFFFTGIAIVLYLNQAGNQPRERDYAYVGSFYAFAIWIGLGVMKIAEWLNKKISQTTASALATFVCLLAVPVIMAQQEWDDHDRSKKELARDLAKDYLESCAPNAILFSFGDNDTYPLWYAQEVEGIRTDVRVINYSLLGIDWYINQLRYKVNKSDLINVIWSDDQIEGRKRDYIVYNPKTIPQDRYYDLYDMMKNYVGSDDPDKMDNSRGELLNSFPSKKVSVPVDKALVLQNGTVNATDSVVSELRFDIPRNTLMKNDLAVLNIIAANHWKRPIYFTGGFGELGFAKYLRKDGLSYRLVPVEGSDINGDWMYDKLMNKFGFGNANLKGVYYDEENRRHLQNIRQAYGELGAYLASKGKKDSARNVLERADKMILQENFPYGMVSRYNQHNRTSLLFLDACYRADDKDLAAKVQASVKKDLQQQMKYYNSLSGTRADNMAEEKRIAESYLQMIDQMDKMYNLKSTIETGKTINNDSGKLKK</sequence>
<feature type="transmembrane region" description="Helical" evidence="1">
    <location>
        <begin position="63"/>
        <end position="80"/>
    </location>
</feature>
<feature type="transmembrane region" description="Helical" evidence="1">
    <location>
        <begin position="193"/>
        <end position="221"/>
    </location>
</feature>
<dbReference type="InterPro" id="IPR052724">
    <property type="entry name" value="GT117_domain-containing"/>
</dbReference>
<name>A0A1J5RKG5_9ZZZZ</name>
<feature type="transmembrane region" description="Helical" evidence="1">
    <location>
        <begin position="612"/>
        <end position="630"/>
    </location>
</feature>
<evidence type="ECO:0000313" key="2">
    <source>
        <dbReference type="EMBL" id="OIQ95994.1"/>
    </source>
</evidence>